<proteinExistence type="predicted"/>
<evidence type="ECO:0008006" key="3">
    <source>
        <dbReference type="Google" id="ProtNLM"/>
    </source>
</evidence>
<comment type="caution">
    <text evidence="1">The sequence shown here is derived from an EMBL/GenBank/DDBJ whole genome shotgun (WGS) entry which is preliminary data.</text>
</comment>
<accession>A0A5J5LKE5</accession>
<protein>
    <recommendedName>
        <fullName evidence="3">Sulfatase N-terminal domain-containing protein</fullName>
    </recommendedName>
</protein>
<sequence>MLEPILDGMRHPSLVSRFLYRNIFGGGGNPNGVDVFEADWDNLIILDACRFDAFQNIACPHFSGSLRKIESQGSATFEWIQQNFSGLDLMDTVYVSANGWLHRIQDSIDASIHAGNWLYTEEFRNGMGTVPPAMITDEALDWADKYPNKRLLVHYVQPHKPFLGDVAEQYFPHARGINMVEMMAQADDATPSILEKAYRETLEIAIPEVKRLVNGLDGKTVISADHGELLGERYPTMPFRNFGHPHGVYVPELVEVPWFECDYDTRREIISEHATSEAQKDEQEIKEHLEAMGYV</sequence>
<name>A0A5J5LKE5_HALHI</name>
<dbReference type="AlphaFoldDB" id="A0A5J5LKE5"/>
<dbReference type="Proteomes" id="UP000326244">
    <property type="component" value="Unassembled WGS sequence"/>
</dbReference>
<reference evidence="1 2" key="1">
    <citation type="submission" date="2018-11" db="EMBL/GenBank/DDBJ databases">
        <title>Genomic analysis of Haloarcula hispanica CBA1121.</title>
        <authorList>
            <person name="Kim Y.B."/>
            <person name="Roh S.W."/>
        </authorList>
    </citation>
    <scope>NUCLEOTIDE SEQUENCE [LARGE SCALE GENOMIC DNA]</scope>
    <source>
        <strain evidence="1 2">CBA1121</strain>
    </source>
</reference>
<evidence type="ECO:0000313" key="2">
    <source>
        <dbReference type="Proteomes" id="UP000326244"/>
    </source>
</evidence>
<organism evidence="1 2">
    <name type="scientific">Haloarcula hispanica</name>
    <dbReference type="NCBI Taxonomy" id="51589"/>
    <lineage>
        <taxon>Archaea</taxon>
        <taxon>Methanobacteriati</taxon>
        <taxon>Methanobacteriota</taxon>
        <taxon>Stenosarchaea group</taxon>
        <taxon>Halobacteria</taxon>
        <taxon>Halobacteriales</taxon>
        <taxon>Haloarculaceae</taxon>
        <taxon>Haloarcula</taxon>
    </lineage>
</organism>
<dbReference type="InterPro" id="IPR017850">
    <property type="entry name" value="Alkaline_phosphatase_core_sf"/>
</dbReference>
<dbReference type="EMBL" id="RQWK01000001">
    <property type="protein sequence ID" value="KAA9409946.1"/>
    <property type="molecule type" value="Genomic_DNA"/>
</dbReference>
<gene>
    <name evidence="1" type="ORF">EGO51_09065</name>
</gene>
<dbReference type="Gene3D" id="3.40.720.10">
    <property type="entry name" value="Alkaline Phosphatase, subunit A"/>
    <property type="match status" value="1"/>
</dbReference>
<dbReference type="SUPFAM" id="SSF53649">
    <property type="entry name" value="Alkaline phosphatase-like"/>
    <property type="match status" value="1"/>
</dbReference>
<dbReference type="RefSeq" id="WP_151103441.1">
    <property type="nucleotide sequence ID" value="NZ_RQWK01000001.1"/>
</dbReference>
<evidence type="ECO:0000313" key="1">
    <source>
        <dbReference type="EMBL" id="KAA9409946.1"/>
    </source>
</evidence>